<dbReference type="Pfam" id="PF06983">
    <property type="entry name" value="3-dmu-9_3-mt"/>
    <property type="match status" value="2"/>
</dbReference>
<dbReference type="AlphaFoldDB" id="A0A1M5BM87"/>
<dbReference type="Gene3D" id="3.30.720.100">
    <property type="match status" value="1"/>
</dbReference>
<dbReference type="InterPro" id="IPR029068">
    <property type="entry name" value="Glyas_Bleomycin-R_OHBP_Dase"/>
</dbReference>
<keyword evidence="2" id="KW-0489">Methyltransferase</keyword>
<keyword evidence="2" id="KW-0808">Transferase</keyword>
<dbReference type="STRING" id="112248.SAMN05444392_1267"/>
<dbReference type="EMBL" id="FQVL01000026">
    <property type="protein sequence ID" value="SHF43332.1"/>
    <property type="molecule type" value="Genomic_DNA"/>
</dbReference>
<keyword evidence="3" id="KW-1185">Reference proteome</keyword>
<feature type="domain" description="PhnB-like" evidence="1">
    <location>
        <begin position="2"/>
        <end position="124"/>
    </location>
</feature>
<reference evidence="2 3" key="1">
    <citation type="submission" date="2016-11" db="EMBL/GenBank/DDBJ databases">
        <authorList>
            <person name="Jaros S."/>
            <person name="Januszkiewicz K."/>
            <person name="Wedrychowicz H."/>
        </authorList>
    </citation>
    <scope>NUCLEOTIDE SEQUENCE [LARGE SCALE GENOMIC DNA]</scope>
    <source>
        <strain evidence="2 3">DSM 44666</strain>
    </source>
</reference>
<evidence type="ECO:0000313" key="3">
    <source>
        <dbReference type="Proteomes" id="UP000184476"/>
    </source>
</evidence>
<gene>
    <name evidence="2" type="ORF">SAMN05444392_1267</name>
</gene>
<dbReference type="SUPFAM" id="SSF54593">
    <property type="entry name" value="Glyoxalase/Bleomycin resistance protein/Dihydroxybiphenyl dioxygenase"/>
    <property type="match status" value="2"/>
</dbReference>
<dbReference type="Gene3D" id="3.10.180.10">
    <property type="entry name" value="2,3-Dihydroxybiphenyl 1,2-Dioxygenase, domain 1"/>
    <property type="match status" value="1"/>
</dbReference>
<dbReference type="RefSeq" id="WP_073158686.1">
    <property type="nucleotide sequence ID" value="NZ_FQVL01000026.1"/>
</dbReference>
<dbReference type="GO" id="GO:0032259">
    <property type="term" value="P:methylation"/>
    <property type="evidence" value="ECO:0007669"/>
    <property type="project" value="UniProtKB-KW"/>
</dbReference>
<accession>A0A1M5BM87</accession>
<dbReference type="OrthoDB" id="9806473at2"/>
<organism evidence="2 3">
    <name type="scientific">Seinonella peptonophila</name>
    <dbReference type="NCBI Taxonomy" id="112248"/>
    <lineage>
        <taxon>Bacteria</taxon>
        <taxon>Bacillati</taxon>
        <taxon>Bacillota</taxon>
        <taxon>Bacilli</taxon>
        <taxon>Bacillales</taxon>
        <taxon>Thermoactinomycetaceae</taxon>
        <taxon>Seinonella</taxon>
    </lineage>
</organism>
<dbReference type="InterPro" id="IPR028973">
    <property type="entry name" value="PhnB-like"/>
</dbReference>
<protein>
    <submittedName>
        <fullName evidence="2">Glyoxalase superfamily enzyme, possibly 3-demethylubiquinone-9 3-methyltransferase</fullName>
    </submittedName>
</protein>
<name>A0A1M5BM87_9BACL</name>
<dbReference type="Gene3D" id="3.30.720.110">
    <property type="match status" value="1"/>
</dbReference>
<proteinExistence type="predicted"/>
<dbReference type="PANTHER" id="PTHR33990">
    <property type="entry name" value="PROTEIN YJDN-RELATED"/>
    <property type="match status" value="1"/>
</dbReference>
<feature type="domain" description="PhnB-like" evidence="1">
    <location>
        <begin position="132"/>
        <end position="253"/>
    </location>
</feature>
<dbReference type="GO" id="GO:0008168">
    <property type="term" value="F:methyltransferase activity"/>
    <property type="evidence" value="ECO:0007669"/>
    <property type="project" value="UniProtKB-KW"/>
</dbReference>
<dbReference type="Proteomes" id="UP000184476">
    <property type="component" value="Unassembled WGS sequence"/>
</dbReference>
<dbReference type="CDD" id="cd06588">
    <property type="entry name" value="PhnB_like"/>
    <property type="match status" value="2"/>
</dbReference>
<sequence length="292" mass="33647">MQKIIPHLWFDHQAKEAAEFYVSIFGDQSKVTNIMKLQGTPSGDSEIVSFVLAGQEFMSINAGPIFQFNPSISFIVNCKTKEEVDTLWNQLFEDGELLIPLDSYPFSDRYGWLTDKYGLNWQIMLTDQDFTQKIVPSLLFTNDLYGKAQEAIQFYLSIFHDSKLDTITYYEEGEDGNQAGTVQYAEFTLENQKISAMENARASDVSFNEAVSLMVYCQDQHEIDYYWDKLSAVPEAEQCGWLKDRYGVSWQIVPRSMNNMLSTKDKQKSARITQAFLKMKKLDIAELEKNDH</sequence>
<evidence type="ECO:0000259" key="1">
    <source>
        <dbReference type="Pfam" id="PF06983"/>
    </source>
</evidence>
<keyword evidence="2" id="KW-0830">Ubiquinone</keyword>
<evidence type="ECO:0000313" key="2">
    <source>
        <dbReference type="EMBL" id="SHF43332.1"/>
    </source>
</evidence>